<dbReference type="OrthoDB" id="3224367at2759"/>
<dbReference type="AlphaFoldDB" id="A0A0C2X2F9"/>
<gene>
    <name evidence="1" type="ORF">M378DRAFT_158873</name>
</gene>
<evidence type="ECO:0000313" key="1">
    <source>
        <dbReference type="EMBL" id="KIL68327.1"/>
    </source>
</evidence>
<protein>
    <submittedName>
        <fullName evidence="1">Uncharacterized protein</fullName>
    </submittedName>
</protein>
<dbReference type="InParanoid" id="A0A0C2X2F9"/>
<accession>A0A0C2X2F9</accession>
<dbReference type="EMBL" id="KN818229">
    <property type="protein sequence ID" value="KIL68327.1"/>
    <property type="molecule type" value="Genomic_DNA"/>
</dbReference>
<evidence type="ECO:0000313" key="2">
    <source>
        <dbReference type="Proteomes" id="UP000054549"/>
    </source>
</evidence>
<keyword evidence="2" id="KW-1185">Reference proteome</keyword>
<sequence>MYPPSLVQLGLVLSGIESRKLEHCAPLRGIPGVIVLHEISAYFQTPETVHGQPRLISSYLSAIVSAISACSPREGCESEKPTA</sequence>
<dbReference type="Proteomes" id="UP000054549">
    <property type="component" value="Unassembled WGS sequence"/>
</dbReference>
<reference evidence="1 2" key="1">
    <citation type="submission" date="2014-04" db="EMBL/GenBank/DDBJ databases">
        <title>Evolutionary Origins and Diversification of the Mycorrhizal Mutualists.</title>
        <authorList>
            <consortium name="DOE Joint Genome Institute"/>
            <consortium name="Mycorrhizal Genomics Consortium"/>
            <person name="Kohler A."/>
            <person name="Kuo A."/>
            <person name="Nagy L.G."/>
            <person name="Floudas D."/>
            <person name="Copeland A."/>
            <person name="Barry K.W."/>
            <person name="Cichocki N."/>
            <person name="Veneault-Fourrey C."/>
            <person name="LaButti K."/>
            <person name="Lindquist E.A."/>
            <person name="Lipzen A."/>
            <person name="Lundell T."/>
            <person name="Morin E."/>
            <person name="Murat C."/>
            <person name="Riley R."/>
            <person name="Ohm R."/>
            <person name="Sun H."/>
            <person name="Tunlid A."/>
            <person name="Henrissat B."/>
            <person name="Grigoriev I.V."/>
            <person name="Hibbett D.S."/>
            <person name="Martin F."/>
        </authorList>
    </citation>
    <scope>NUCLEOTIDE SEQUENCE [LARGE SCALE GENOMIC DNA]</scope>
    <source>
        <strain evidence="1 2">Koide BX008</strain>
    </source>
</reference>
<proteinExistence type="predicted"/>
<organism evidence="1 2">
    <name type="scientific">Amanita muscaria (strain Koide BX008)</name>
    <dbReference type="NCBI Taxonomy" id="946122"/>
    <lineage>
        <taxon>Eukaryota</taxon>
        <taxon>Fungi</taxon>
        <taxon>Dikarya</taxon>
        <taxon>Basidiomycota</taxon>
        <taxon>Agaricomycotina</taxon>
        <taxon>Agaricomycetes</taxon>
        <taxon>Agaricomycetidae</taxon>
        <taxon>Agaricales</taxon>
        <taxon>Pluteineae</taxon>
        <taxon>Amanitaceae</taxon>
        <taxon>Amanita</taxon>
    </lineage>
</organism>
<dbReference type="HOGENOM" id="CLU_2542107_0_0_1"/>
<name>A0A0C2X2F9_AMAMK</name>